<comment type="caution">
    <text evidence="1">The sequence shown here is derived from an EMBL/GenBank/DDBJ whole genome shotgun (WGS) entry which is preliminary data.</text>
</comment>
<accession>A0AAD9KCA3</accession>
<evidence type="ECO:0000313" key="2">
    <source>
        <dbReference type="Proteomes" id="UP001208570"/>
    </source>
</evidence>
<dbReference type="AlphaFoldDB" id="A0AAD9KCA3"/>
<gene>
    <name evidence="1" type="ORF">LSH36_15g20064</name>
</gene>
<dbReference type="Proteomes" id="UP001208570">
    <property type="component" value="Unassembled WGS sequence"/>
</dbReference>
<keyword evidence="2" id="KW-1185">Reference proteome</keyword>
<proteinExistence type="predicted"/>
<organism evidence="1 2">
    <name type="scientific">Paralvinella palmiformis</name>
    <dbReference type="NCBI Taxonomy" id="53620"/>
    <lineage>
        <taxon>Eukaryota</taxon>
        <taxon>Metazoa</taxon>
        <taxon>Spiralia</taxon>
        <taxon>Lophotrochozoa</taxon>
        <taxon>Annelida</taxon>
        <taxon>Polychaeta</taxon>
        <taxon>Sedentaria</taxon>
        <taxon>Canalipalpata</taxon>
        <taxon>Terebellida</taxon>
        <taxon>Terebelliformia</taxon>
        <taxon>Alvinellidae</taxon>
        <taxon>Paralvinella</taxon>
    </lineage>
</organism>
<name>A0AAD9KCA3_9ANNE</name>
<reference evidence="1" key="1">
    <citation type="journal article" date="2023" name="Mol. Biol. Evol.">
        <title>Third-Generation Sequencing Reveals the Adaptive Role of the Epigenome in Three Deep-Sea Polychaetes.</title>
        <authorList>
            <person name="Perez M."/>
            <person name="Aroh O."/>
            <person name="Sun Y."/>
            <person name="Lan Y."/>
            <person name="Juniper S.K."/>
            <person name="Young C.R."/>
            <person name="Angers B."/>
            <person name="Qian P.Y."/>
        </authorList>
    </citation>
    <scope>NUCLEOTIDE SEQUENCE</scope>
    <source>
        <strain evidence="1">P08H-3</strain>
    </source>
</reference>
<evidence type="ECO:0000313" key="1">
    <source>
        <dbReference type="EMBL" id="KAK2168702.1"/>
    </source>
</evidence>
<dbReference type="EMBL" id="JAODUP010000015">
    <property type="protein sequence ID" value="KAK2168702.1"/>
    <property type="molecule type" value="Genomic_DNA"/>
</dbReference>
<sequence>MTCKILIHHQVSANSSLRCFPAHYQYNGIFTVHRIQDLLKSTITNQSSDYSQQIHEGMEAPKHQTVTPHFSFGYHPEQHSLSQKPSKTAVVKYKCCGGPFTTMNYLIKLRNKIGPALLGRK</sequence>
<protein>
    <submittedName>
        <fullName evidence="1">Uncharacterized protein</fullName>
    </submittedName>
</protein>